<evidence type="ECO:0000256" key="1">
    <source>
        <dbReference type="ARBA" id="ARBA00009860"/>
    </source>
</evidence>
<keyword evidence="2 6" id="KW-0396">Initiation factor</keyword>
<proteinExistence type="inferred from homology"/>
<organism evidence="7 8">
    <name type="scientific">Vanilla planifolia</name>
    <name type="common">Vanilla</name>
    <dbReference type="NCBI Taxonomy" id="51239"/>
    <lineage>
        <taxon>Eukaryota</taxon>
        <taxon>Viridiplantae</taxon>
        <taxon>Streptophyta</taxon>
        <taxon>Embryophyta</taxon>
        <taxon>Tracheophyta</taxon>
        <taxon>Spermatophyta</taxon>
        <taxon>Magnoliopsida</taxon>
        <taxon>Liliopsida</taxon>
        <taxon>Asparagales</taxon>
        <taxon>Orchidaceae</taxon>
        <taxon>Vanilloideae</taxon>
        <taxon>Vanilleae</taxon>
        <taxon>Vanilla</taxon>
    </lineage>
</organism>
<dbReference type="Gene3D" id="3.30.760.10">
    <property type="entry name" value="RNA Cap, Translation Initiation Factor Eif4e"/>
    <property type="match status" value="1"/>
</dbReference>
<name>A0A835PXV3_VANPL</name>
<accession>A0A835PXV3</accession>
<dbReference type="OrthoDB" id="590761at2759"/>
<evidence type="ECO:0000256" key="5">
    <source>
        <dbReference type="ARBA" id="ARBA00030245"/>
    </source>
</evidence>
<gene>
    <name evidence="7" type="ORF">HPP92_020871</name>
</gene>
<evidence type="ECO:0000256" key="6">
    <source>
        <dbReference type="RuleBase" id="RU004374"/>
    </source>
</evidence>
<dbReference type="GO" id="GO:0016281">
    <property type="term" value="C:eukaryotic translation initiation factor 4F complex"/>
    <property type="evidence" value="ECO:0007669"/>
    <property type="project" value="TreeGrafter"/>
</dbReference>
<dbReference type="GO" id="GO:0006417">
    <property type="term" value="P:regulation of translation"/>
    <property type="evidence" value="ECO:0007669"/>
    <property type="project" value="UniProtKB-KW"/>
</dbReference>
<dbReference type="GO" id="GO:0003743">
    <property type="term" value="F:translation initiation factor activity"/>
    <property type="evidence" value="ECO:0007669"/>
    <property type="project" value="UniProtKB-KW"/>
</dbReference>
<sequence length="99" mass="11541">MAGGVEACLFKEEPQFYWGIWIGVLGVEVLALIGDQLDYGDDICGAVLSIRFNEDILSVWNRNASDHQVYRWRHVSDPESFPEEIHNYDKNLLWHRYGR</sequence>
<keyword evidence="4 6" id="KW-0648">Protein biosynthesis</keyword>
<dbReference type="Proteomes" id="UP000639772">
    <property type="component" value="Chromosome 11"/>
</dbReference>
<protein>
    <recommendedName>
        <fullName evidence="5">mRNA cap-binding protein</fullName>
    </recommendedName>
</protein>
<evidence type="ECO:0000256" key="4">
    <source>
        <dbReference type="ARBA" id="ARBA00022917"/>
    </source>
</evidence>
<dbReference type="InterPro" id="IPR023398">
    <property type="entry name" value="TIF_eIF4e-like"/>
</dbReference>
<keyword evidence="6" id="KW-0694">RNA-binding</keyword>
<keyword evidence="3" id="KW-0810">Translation regulation</keyword>
<dbReference type="GO" id="GO:0000340">
    <property type="term" value="F:RNA 7-methylguanosine cap binding"/>
    <property type="evidence" value="ECO:0007669"/>
    <property type="project" value="TreeGrafter"/>
</dbReference>
<dbReference type="AlphaFoldDB" id="A0A835PXV3"/>
<reference evidence="7 8" key="1">
    <citation type="journal article" date="2020" name="Nat. Food">
        <title>A phased Vanilla planifolia genome enables genetic improvement of flavour and production.</title>
        <authorList>
            <person name="Hasing T."/>
            <person name="Tang H."/>
            <person name="Brym M."/>
            <person name="Khazi F."/>
            <person name="Huang T."/>
            <person name="Chambers A.H."/>
        </authorList>
    </citation>
    <scope>NUCLEOTIDE SEQUENCE [LARGE SCALE GENOMIC DNA]</scope>
    <source>
        <tissue evidence="7">Leaf</tissue>
    </source>
</reference>
<evidence type="ECO:0000313" key="8">
    <source>
        <dbReference type="Proteomes" id="UP000639772"/>
    </source>
</evidence>
<comment type="caution">
    <text evidence="7">The sequence shown here is derived from an EMBL/GenBank/DDBJ whole genome shotgun (WGS) entry which is preliminary data.</text>
</comment>
<evidence type="ECO:0000256" key="3">
    <source>
        <dbReference type="ARBA" id="ARBA00022845"/>
    </source>
</evidence>
<dbReference type="PANTHER" id="PTHR11960:SF18">
    <property type="entry name" value="EUKARYOTIC TRANSLATION INITIATION FACTOR 4E HOMOLOGOUS PROTEIN, ISOFORM B"/>
    <property type="match status" value="1"/>
</dbReference>
<dbReference type="EMBL" id="JADCNM010000011">
    <property type="protein sequence ID" value="KAG0462395.1"/>
    <property type="molecule type" value="Genomic_DNA"/>
</dbReference>
<comment type="similarity">
    <text evidence="1 6">Belongs to the eukaryotic initiation factor 4E family.</text>
</comment>
<dbReference type="Pfam" id="PF01652">
    <property type="entry name" value="IF4E"/>
    <property type="match status" value="1"/>
</dbReference>
<dbReference type="InterPro" id="IPR001040">
    <property type="entry name" value="TIF_eIF_4E"/>
</dbReference>
<dbReference type="SUPFAM" id="SSF55418">
    <property type="entry name" value="eIF4e-like"/>
    <property type="match status" value="1"/>
</dbReference>
<evidence type="ECO:0000256" key="2">
    <source>
        <dbReference type="ARBA" id="ARBA00022540"/>
    </source>
</evidence>
<dbReference type="PANTHER" id="PTHR11960">
    <property type="entry name" value="EUKARYOTIC TRANSLATION INITIATION FACTOR 4E RELATED"/>
    <property type="match status" value="1"/>
</dbReference>
<evidence type="ECO:0000313" key="7">
    <source>
        <dbReference type="EMBL" id="KAG0462395.1"/>
    </source>
</evidence>